<dbReference type="Pfam" id="PF04438">
    <property type="entry name" value="zf-HIT"/>
    <property type="match status" value="1"/>
</dbReference>
<keyword evidence="1" id="KW-0863">Zinc-finger</keyword>
<dbReference type="Proteomes" id="UP000053477">
    <property type="component" value="Unassembled WGS sequence"/>
</dbReference>
<dbReference type="InterPro" id="IPR007529">
    <property type="entry name" value="Znf_HIT"/>
</dbReference>
<keyword evidence="1" id="KW-0479">Metal-binding</keyword>
<organism evidence="3 4">
    <name type="scientific">Schizopora paradoxa</name>
    <dbReference type="NCBI Taxonomy" id="27342"/>
    <lineage>
        <taxon>Eukaryota</taxon>
        <taxon>Fungi</taxon>
        <taxon>Dikarya</taxon>
        <taxon>Basidiomycota</taxon>
        <taxon>Agaricomycotina</taxon>
        <taxon>Agaricomycetes</taxon>
        <taxon>Hymenochaetales</taxon>
        <taxon>Schizoporaceae</taxon>
        <taxon>Schizopora</taxon>
    </lineage>
</organism>
<dbReference type="Gene3D" id="3.30.60.190">
    <property type="match status" value="1"/>
</dbReference>
<feature type="domain" description="HIT-type" evidence="2">
    <location>
        <begin position="1"/>
        <end position="31"/>
    </location>
</feature>
<evidence type="ECO:0000259" key="2">
    <source>
        <dbReference type="PROSITE" id="PS51083"/>
    </source>
</evidence>
<dbReference type="InterPro" id="IPR039646">
    <property type="entry name" value="ZNHIT2"/>
</dbReference>
<dbReference type="AlphaFoldDB" id="A0A0H2RPB5"/>
<reference evidence="3 4" key="1">
    <citation type="submission" date="2015-04" db="EMBL/GenBank/DDBJ databases">
        <title>Complete genome sequence of Schizopora paradoxa KUC8140, a cosmopolitan wood degrader in East Asia.</title>
        <authorList>
            <consortium name="DOE Joint Genome Institute"/>
            <person name="Min B."/>
            <person name="Park H."/>
            <person name="Jang Y."/>
            <person name="Kim J.-J."/>
            <person name="Kim K.H."/>
            <person name="Pangilinan J."/>
            <person name="Lipzen A."/>
            <person name="Riley R."/>
            <person name="Grigoriev I.V."/>
            <person name="Spatafora J.W."/>
            <person name="Choi I.-G."/>
        </authorList>
    </citation>
    <scope>NUCLEOTIDE SEQUENCE [LARGE SCALE GENOMIC DNA]</scope>
    <source>
        <strain evidence="3 4">KUC8140</strain>
    </source>
</reference>
<sequence>CHRQISRYTCPSCNVPYCSLTCFRSDAHSQCSEPFYKRELEDGIKSQPNASMEERTKMMDLLKRFEEEEGNPDSLNEEDKESAETDGLVERLGGVDLDELSSEDLWARLTPSERSAFLKAIRDPQSEGAQVLLRSKELEADLSRTSVLPWWEAQVASEEGEGTSDGQQDVPTTKRYGYVPQVMQLPASMMKAPNYGKDAPSLLYNVCAVLIAYAYVTRHLAFSPLAALGGDDPSENQKVSRDLLYSLLPFLTRKDARLVYSDLNEVITNLWAKLVATSKVSKEVFSLLLQDAVMLLQPQRVTEIIGASRNPTSSATSEASVDLLSSPSLNILRVLSDLMRLFNGGSNTKQKSDTHAGLKMRFYVAHVVMVGDSTGQQAFIILADALRRRAERVEMEGLVDDNTEIRVR</sequence>
<protein>
    <recommendedName>
        <fullName evidence="2">HIT-type domain-containing protein</fullName>
    </recommendedName>
</protein>
<dbReference type="OrthoDB" id="18412at2759"/>
<dbReference type="SUPFAM" id="SSF144232">
    <property type="entry name" value="HIT/MYND zinc finger-like"/>
    <property type="match status" value="1"/>
</dbReference>
<evidence type="ECO:0000256" key="1">
    <source>
        <dbReference type="PROSITE-ProRule" id="PRU00453"/>
    </source>
</evidence>
<name>A0A0H2RPB5_9AGAM</name>
<dbReference type="GO" id="GO:0008270">
    <property type="term" value="F:zinc ion binding"/>
    <property type="evidence" value="ECO:0007669"/>
    <property type="project" value="UniProtKB-UniRule"/>
</dbReference>
<keyword evidence="1" id="KW-0862">Zinc</keyword>
<keyword evidence="4" id="KW-1185">Reference proteome</keyword>
<evidence type="ECO:0000313" key="3">
    <source>
        <dbReference type="EMBL" id="KLO06656.1"/>
    </source>
</evidence>
<dbReference type="PANTHER" id="PTHR15555">
    <property type="entry name" value="ZINC FINGER HIT DOMAIN CONTAINING PROTEIN 2 PROTEIN FON -RELATED"/>
    <property type="match status" value="1"/>
</dbReference>
<accession>A0A0H2RPB5</accession>
<dbReference type="EMBL" id="KQ086190">
    <property type="protein sequence ID" value="KLO06656.1"/>
    <property type="molecule type" value="Genomic_DNA"/>
</dbReference>
<proteinExistence type="predicted"/>
<dbReference type="InParanoid" id="A0A0H2RPB5"/>
<dbReference type="STRING" id="27342.A0A0H2RPB5"/>
<dbReference type="PANTHER" id="PTHR15555:SF0">
    <property type="entry name" value="ZINC FINGER HIT DOMAIN-CONTAINING PROTEIN 2"/>
    <property type="match status" value="1"/>
</dbReference>
<dbReference type="CDD" id="cd23024">
    <property type="entry name" value="zf-HIT_ZNHIT2-3"/>
    <property type="match status" value="1"/>
</dbReference>
<evidence type="ECO:0000313" key="4">
    <source>
        <dbReference type="Proteomes" id="UP000053477"/>
    </source>
</evidence>
<dbReference type="PROSITE" id="PS51083">
    <property type="entry name" value="ZF_HIT"/>
    <property type="match status" value="1"/>
</dbReference>
<gene>
    <name evidence="3" type="ORF">SCHPADRAFT_837775</name>
</gene>
<feature type="non-terminal residue" evidence="3">
    <location>
        <position position="1"/>
    </location>
</feature>